<sequence>MPSEFTAPVLSKSFSLPRLPAEIRLQIWETHLAASASEPILATPYHYNCSQPILCISPLLAVSHEARCAARSWAHTHRQHHQRQRDSMGDGHRIRDCKEKIKMENSQLERYPGSFFRCTNPQIDVHFFPGDLPDLLNRHAERRVVVTRERNMFLRYQIERQARGSALLYPPLPGPAQEPEVLLRAPFNSLRSDRRIKHVAISAGHLAPCLGDAGLAELWKEF</sequence>
<evidence type="ECO:0000259" key="1">
    <source>
        <dbReference type="Pfam" id="PF20150"/>
    </source>
</evidence>
<keyword evidence="3" id="KW-1185">Reference proteome</keyword>
<protein>
    <recommendedName>
        <fullName evidence="1">2EXR domain-containing protein</fullName>
    </recommendedName>
</protein>
<dbReference type="InterPro" id="IPR045518">
    <property type="entry name" value="2EXR"/>
</dbReference>
<feature type="domain" description="2EXR" evidence="1">
    <location>
        <begin position="17"/>
        <end position="79"/>
    </location>
</feature>
<accession>A0ABR4GPR4</accession>
<evidence type="ECO:0000313" key="2">
    <source>
        <dbReference type="EMBL" id="KAL2801069.1"/>
    </source>
</evidence>
<dbReference type="EMBL" id="JBFTWV010000001">
    <property type="protein sequence ID" value="KAL2801069.1"/>
    <property type="molecule type" value="Genomic_DNA"/>
</dbReference>
<dbReference type="Pfam" id="PF20150">
    <property type="entry name" value="2EXR"/>
    <property type="match status" value="1"/>
</dbReference>
<evidence type="ECO:0000313" key="3">
    <source>
        <dbReference type="Proteomes" id="UP001610563"/>
    </source>
</evidence>
<organism evidence="2 3">
    <name type="scientific">Aspergillus keveii</name>
    <dbReference type="NCBI Taxonomy" id="714993"/>
    <lineage>
        <taxon>Eukaryota</taxon>
        <taxon>Fungi</taxon>
        <taxon>Dikarya</taxon>
        <taxon>Ascomycota</taxon>
        <taxon>Pezizomycotina</taxon>
        <taxon>Eurotiomycetes</taxon>
        <taxon>Eurotiomycetidae</taxon>
        <taxon>Eurotiales</taxon>
        <taxon>Aspergillaceae</taxon>
        <taxon>Aspergillus</taxon>
        <taxon>Aspergillus subgen. Nidulantes</taxon>
    </lineage>
</organism>
<name>A0ABR4GPR4_9EURO</name>
<reference evidence="2 3" key="1">
    <citation type="submission" date="2024-07" db="EMBL/GenBank/DDBJ databases">
        <title>Section-level genome sequencing and comparative genomics of Aspergillus sections Usti and Cavernicolus.</title>
        <authorList>
            <consortium name="Lawrence Berkeley National Laboratory"/>
            <person name="Nybo J.L."/>
            <person name="Vesth T.C."/>
            <person name="Theobald S."/>
            <person name="Frisvad J.C."/>
            <person name="Larsen T.O."/>
            <person name="Kjaerboelling I."/>
            <person name="Rothschild-Mancinelli K."/>
            <person name="Lyhne E.K."/>
            <person name="Kogle M.E."/>
            <person name="Barry K."/>
            <person name="Clum A."/>
            <person name="Na H."/>
            <person name="Ledsgaard L."/>
            <person name="Lin J."/>
            <person name="Lipzen A."/>
            <person name="Kuo A."/>
            <person name="Riley R."/>
            <person name="Mondo S."/>
            <person name="Labutti K."/>
            <person name="Haridas S."/>
            <person name="Pangalinan J."/>
            <person name="Salamov A.A."/>
            <person name="Simmons B.A."/>
            <person name="Magnuson J.K."/>
            <person name="Chen J."/>
            <person name="Drula E."/>
            <person name="Henrissat B."/>
            <person name="Wiebenga A."/>
            <person name="Lubbers R.J."/>
            <person name="Gomes A.C."/>
            <person name="Makela M.R."/>
            <person name="Stajich J."/>
            <person name="Grigoriev I.V."/>
            <person name="Mortensen U.H."/>
            <person name="De Vries R.P."/>
            <person name="Baker S.E."/>
            <person name="Andersen M.R."/>
        </authorList>
    </citation>
    <scope>NUCLEOTIDE SEQUENCE [LARGE SCALE GENOMIC DNA]</scope>
    <source>
        <strain evidence="2 3">CBS 209.92</strain>
    </source>
</reference>
<dbReference type="Proteomes" id="UP001610563">
    <property type="component" value="Unassembled WGS sequence"/>
</dbReference>
<gene>
    <name evidence="2" type="ORF">BJX66DRAFT_331253</name>
</gene>
<proteinExistence type="predicted"/>
<comment type="caution">
    <text evidence="2">The sequence shown here is derived from an EMBL/GenBank/DDBJ whole genome shotgun (WGS) entry which is preliminary data.</text>
</comment>